<proteinExistence type="predicted"/>
<dbReference type="SUPFAM" id="SSF48452">
    <property type="entry name" value="TPR-like"/>
    <property type="match status" value="2"/>
</dbReference>
<dbReference type="SMART" id="SM00028">
    <property type="entry name" value="TPR"/>
    <property type="match status" value="8"/>
</dbReference>
<dbReference type="PROSITE" id="PS50005">
    <property type="entry name" value="TPR"/>
    <property type="match status" value="3"/>
</dbReference>
<feature type="region of interest" description="Disordered" evidence="4">
    <location>
        <begin position="25"/>
        <end position="52"/>
    </location>
</feature>
<name>A0A450XGA0_9GAMM</name>
<dbReference type="InterPro" id="IPR013105">
    <property type="entry name" value="TPR_2"/>
</dbReference>
<feature type="repeat" description="TPR" evidence="3">
    <location>
        <begin position="193"/>
        <end position="226"/>
    </location>
</feature>
<dbReference type="InterPro" id="IPR011990">
    <property type="entry name" value="TPR-like_helical_dom_sf"/>
</dbReference>
<evidence type="ECO:0000256" key="1">
    <source>
        <dbReference type="ARBA" id="ARBA00022737"/>
    </source>
</evidence>
<dbReference type="AlphaFoldDB" id="A0A450XGA0"/>
<organism evidence="5">
    <name type="scientific">Candidatus Kentrum sp. MB</name>
    <dbReference type="NCBI Taxonomy" id="2138164"/>
    <lineage>
        <taxon>Bacteria</taxon>
        <taxon>Pseudomonadati</taxon>
        <taxon>Pseudomonadota</taxon>
        <taxon>Gammaproteobacteria</taxon>
        <taxon>Candidatus Kentrum</taxon>
    </lineage>
</organism>
<evidence type="ECO:0000313" key="5">
    <source>
        <dbReference type="EMBL" id="VFK28264.1"/>
    </source>
</evidence>
<dbReference type="Pfam" id="PF13432">
    <property type="entry name" value="TPR_16"/>
    <property type="match status" value="2"/>
</dbReference>
<dbReference type="Pfam" id="PF13181">
    <property type="entry name" value="TPR_8"/>
    <property type="match status" value="1"/>
</dbReference>
<dbReference type="PANTHER" id="PTHR12558">
    <property type="entry name" value="CELL DIVISION CYCLE 16,23,27"/>
    <property type="match status" value="1"/>
</dbReference>
<evidence type="ECO:0000256" key="3">
    <source>
        <dbReference type="PROSITE-ProRule" id="PRU00339"/>
    </source>
</evidence>
<evidence type="ECO:0000256" key="4">
    <source>
        <dbReference type="SAM" id="MobiDB-lite"/>
    </source>
</evidence>
<gene>
    <name evidence="5" type="ORF">BECKMB1821G_GA0114241_103514</name>
</gene>
<keyword evidence="2 3" id="KW-0802">TPR repeat</keyword>
<dbReference type="PANTHER" id="PTHR12558:SF33">
    <property type="entry name" value="BLL7664 PROTEIN"/>
    <property type="match status" value="1"/>
</dbReference>
<dbReference type="Pfam" id="PF12895">
    <property type="entry name" value="ANAPC3"/>
    <property type="match status" value="1"/>
</dbReference>
<protein>
    <submittedName>
        <fullName evidence="5">Cytochrome c-type biogenesis protein CcmH/NrfG</fullName>
    </submittedName>
</protein>
<dbReference type="Gene3D" id="1.25.40.10">
    <property type="entry name" value="Tetratricopeptide repeat domain"/>
    <property type="match status" value="2"/>
</dbReference>
<dbReference type="EMBL" id="CAADFO010000035">
    <property type="protein sequence ID" value="VFK28264.1"/>
    <property type="molecule type" value="Genomic_DNA"/>
</dbReference>
<reference evidence="5" key="1">
    <citation type="submission" date="2019-02" db="EMBL/GenBank/DDBJ databases">
        <authorList>
            <person name="Gruber-Vodicka R. H."/>
            <person name="Seah K. B. B."/>
        </authorList>
    </citation>
    <scope>NUCLEOTIDE SEQUENCE</scope>
    <source>
        <strain evidence="5">BECK_BZ197</strain>
    </source>
</reference>
<feature type="repeat" description="TPR" evidence="3">
    <location>
        <begin position="397"/>
        <end position="430"/>
    </location>
</feature>
<dbReference type="PROSITE" id="PS51257">
    <property type="entry name" value="PROKAR_LIPOPROTEIN"/>
    <property type="match status" value="1"/>
</dbReference>
<sequence>MRLPSLSFIFTLVILGAACTGPSSVPQKDEIMPTDNAPHADKPTSPSPSKRSFSKQILYDLLVAEFARQRNQLPLAASEYLNVATASREAVVAEQATRLALLAKDQQRAEKAARLWMELDPDAVDAKRIYAALLIYAGNLQESVPILSALLENPRLPPKRKFLSVGELLGQAKDKKAALAVMERIMAKYDTDPNAQFALARFLTQTGKKERAARLLERVIAIDEKNPQAWLYYAKLLHDQGKTAQAIRTFSNALAKGVEDKNIRVGLVQLLISEERHQEARKQFRELIAIDPEDAEVRYVLALFLMQTEHLEEAQGHLRHLIDQEKFVHEAYFGLGQIAESREDPGAAMEFYRKVDGGKHHLDARLRIANLLAQQKKTQEARRYLHDSTPETPAESVRLYRMEGLILTDAGELEEAMSTYDAALRKHSKNSELLYERAMLAGRMNRLSILEHDLKDLLSREPNHAEALNALGYTLADQTDRYQEAMDLIRRALALSPNSYYVLDSMGWVLYRLGQHQQAIDYLQRALAIQQDAEVAAHLGEVLWVTGNRRAAWDVWNKARKEAPDDKRLLDVIKRFAPTGAENQK</sequence>
<dbReference type="InterPro" id="IPR019734">
    <property type="entry name" value="TPR_rpt"/>
</dbReference>
<keyword evidence="1" id="KW-0677">Repeat</keyword>
<dbReference type="Pfam" id="PF14559">
    <property type="entry name" value="TPR_19"/>
    <property type="match status" value="1"/>
</dbReference>
<accession>A0A450XGA0</accession>
<evidence type="ECO:0000256" key="2">
    <source>
        <dbReference type="ARBA" id="ARBA00022803"/>
    </source>
</evidence>
<dbReference type="Pfam" id="PF07719">
    <property type="entry name" value="TPR_2"/>
    <property type="match status" value="1"/>
</dbReference>
<feature type="repeat" description="TPR" evidence="3">
    <location>
        <begin position="500"/>
        <end position="533"/>
    </location>
</feature>